<protein>
    <submittedName>
        <fullName evidence="2">Uncharacterized protein</fullName>
    </submittedName>
</protein>
<reference evidence="2 3" key="1">
    <citation type="journal article" date="2017" name="Genome Biol.">
        <title>New reference genome sequences of hot pepper reveal the massive evolution of plant disease-resistance genes by retroduplication.</title>
        <authorList>
            <person name="Kim S."/>
            <person name="Park J."/>
            <person name="Yeom S.I."/>
            <person name="Kim Y.M."/>
            <person name="Seo E."/>
            <person name="Kim K.T."/>
            <person name="Kim M.S."/>
            <person name="Lee J.M."/>
            <person name="Cheong K."/>
            <person name="Shin H.S."/>
            <person name="Kim S.B."/>
            <person name="Han K."/>
            <person name="Lee J."/>
            <person name="Park M."/>
            <person name="Lee H.A."/>
            <person name="Lee H.Y."/>
            <person name="Lee Y."/>
            <person name="Oh S."/>
            <person name="Lee J.H."/>
            <person name="Choi E."/>
            <person name="Choi E."/>
            <person name="Lee S.E."/>
            <person name="Jeon J."/>
            <person name="Kim H."/>
            <person name="Choi G."/>
            <person name="Song H."/>
            <person name="Lee J."/>
            <person name="Lee S.C."/>
            <person name="Kwon J.K."/>
            <person name="Lee H.Y."/>
            <person name="Koo N."/>
            <person name="Hong Y."/>
            <person name="Kim R.W."/>
            <person name="Kang W.H."/>
            <person name="Huh J.H."/>
            <person name="Kang B.C."/>
            <person name="Yang T.J."/>
            <person name="Lee Y.H."/>
            <person name="Bennetzen J.L."/>
            <person name="Choi D."/>
        </authorList>
    </citation>
    <scope>NUCLEOTIDE SEQUENCE [LARGE SCALE GENOMIC DNA]</scope>
    <source>
        <strain evidence="3">cv. PBC81</strain>
    </source>
</reference>
<evidence type="ECO:0000313" key="3">
    <source>
        <dbReference type="Proteomes" id="UP000224567"/>
    </source>
</evidence>
<feature type="transmembrane region" description="Helical" evidence="1">
    <location>
        <begin position="125"/>
        <end position="150"/>
    </location>
</feature>
<reference evidence="3" key="2">
    <citation type="journal article" date="2017" name="J. Anim. Genet.">
        <title>Multiple reference genome sequences of hot pepper reveal the massive evolution of plant disease resistance genes by retroduplication.</title>
        <authorList>
            <person name="Kim S."/>
            <person name="Park J."/>
            <person name="Yeom S.-I."/>
            <person name="Kim Y.-M."/>
            <person name="Seo E."/>
            <person name="Kim K.-T."/>
            <person name="Kim M.-S."/>
            <person name="Lee J.M."/>
            <person name="Cheong K."/>
            <person name="Shin H.-S."/>
            <person name="Kim S.-B."/>
            <person name="Han K."/>
            <person name="Lee J."/>
            <person name="Park M."/>
            <person name="Lee H.-A."/>
            <person name="Lee H.-Y."/>
            <person name="Lee Y."/>
            <person name="Oh S."/>
            <person name="Lee J.H."/>
            <person name="Choi E."/>
            <person name="Choi E."/>
            <person name="Lee S.E."/>
            <person name="Jeon J."/>
            <person name="Kim H."/>
            <person name="Choi G."/>
            <person name="Song H."/>
            <person name="Lee J."/>
            <person name="Lee S.-C."/>
            <person name="Kwon J.-K."/>
            <person name="Lee H.-Y."/>
            <person name="Koo N."/>
            <person name="Hong Y."/>
            <person name="Kim R.W."/>
            <person name="Kang W.-H."/>
            <person name="Huh J.H."/>
            <person name="Kang B.-C."/>
            <person name="Yang T.-J."/>
            <person name="Lee Y.-H."/>
            <person name="Bennetzen J.L."/>
            <person name="Choi D."/>
        </authorList>
    </citation>
    <scope>NUCLEOTIDE SEQUENCE [LARGE SCALE GENOMIC DNA]</scope>
    <source>
        <strain evidence="3">cv. PBC81</strain>
    </source>
</reference>
<proteinExistence type="predicted"/>
<accession>A0A2G2VYQ5</accession>
<dbReference type="EMBL" id="MLFT02000009">
    <property type="protein sequence ID" value="PHT38127.1"/>
    <property type="molecule type" value="Genomic_DNA"/>
</dbReference>
<keyword evidence="3" id="KW-1185">Reference proteome</keyword>
<evidence type="ECO:0000313" key="2">
    <source>
        <dbReference type="EMBL" id="PHT38127.1"/>
    </source>
</evidence>
<evidence type="ECO:0000256" key="1">
    <source>
        <dbReference type="SAM" id="Phobius"/>
    </source>
</evidence>
<feature type="transmembrane region" description="Helical" evidence="1">
    <location>
        <begin position="171"/>
        <end position="192"/>
    </location>
</feature>
<dbReference type="Proteomes" id="UP000224567">
    <property type="component" value="Unassembled WGS sequence"/>
</dbReference>
<feature type="transmembrane region" description="Helical" evidence="1">
    <location>
        <begin position="95"/>
        <end position="119"/>
    </location>
</feature>
<gene>
    <name evidence="2" type="ORF">CQW23_21700</name>
</gene>
<name>A0A2G2VYQ5_CAPBA</name>
<dbReference type="AlphaFoldDB" id="A0A2G2VYQ5"/>
<keyword evidence="1" id="KW-0812">Transmembrane</keyword>
<keyword evidence="1" id="KW-1133">Transmembrane helix</keyword>
<dbReference type="OrthoDB" id="1285728at2759"/>
<comment type="caution">
    <text evidence="2">The sequence shown here is derived from an EMBL/GenBank/DDBJ whole genome shotgun (WGS) entry which is preliminary data.</text>
</comment>
<keyword evidence="1" id="KW-0472">Membrane</keyword>
<sequence>MRHLDRSSGTSCSAGEEYTEFLPSTLAAAFPGIAGHWRFHSNKAAMNVEIPKDSESVDLDFPSPSSAIVIFLPHLLQVNLLPLSINKNHLEPFRLIGAEAIFLIEVIPMIVASALHHLLEFNYGYLYLLLGFTIYVSGCAHFMHVAYDIGGKDVLLGLVLQIPFYIVNGKLLIRALALSFCVVLCFCKYMMYSAPELPEHGKSTKELEQLPC</sequence>
<organism evidence="2 3">
    <name type="scientific">Capsicum baccatum</name>
    <name type="common">Peruvian pepper</name>
    <dbReference type="NCBI Taxonomy" id="33114"/>
    <lineage>
        <taxon>Eukaryota</taxon>
        <taxon>Viridiplantae</taxon>
        <taxon>Streptophyta</taxon>
        <taxon>Embryophyta</taxon>
        <taxon>Tracheophyta</taxon>
        <taxon>Spermatophyta</taxon>
        <taxon>Magnoliopsida</taxon>
        <taxon>eudicotyledons</taxon>
        <taxon>Gunneridae</taxon>
        <taxon>Pentapetalae</taxon>
        <taxon>asterids</taxon>
        <taxon>lamiids</taxon>
        <taxon>Solanales</taxon>
        <taxon>Solanaceae</taxon>
        <taxon>Solanoideae</taxon>
        <taxon>Capsiceae</taxon>
        <taxon>Capsicum</taxon>
    </lineage>
</organism>